<sequence length="122" mass="13136">GAAGGSEMSTYSMMSRASASVTASVATTMQQSETGLSSIMGMGMRGRERERQDDTLDQGAGVKQLESGAARPRKTGFYFKATLDPYLSQRGQASLSKAQNDHYILYKQHAIPVKGALLPLMR</sequence>
<reference evidence="2 3" key="1">
    <citation type="journal article" date="2018" name="PLoS ONE">
        <title>The draft genome of Kipferlia bialata reveals reductive genome evolution in fornicate parasites.</title>
        <authorList>
            <person name="Tanifuji G."/>
            <person name="Takabayashi S."/>
            <person name="Kume K."/>
            <person name="Takagi M."/>
            <person name="Nakayama T."/>
            <person name="Kamikawa R."/>
            <person name="Inagaki Y."/>
            <person name="Hashimoto T."/>
        </authorList>
    </citation>
    <scope>NUCLEOTIDE SEQUENCE [LARGE SCALE GENOMIC DNA]</scope>
    <source>
        <strain evidence="2">NY0173</strain>
    </source>
</reference>
<feature type="compositionally biased region" description="Basic and acidic residues" evidence="1">
    <location>
        <begin position="45"/>
        <end position="54"/>
    </location>
</feature>
<evidence type="ECO:0000256" key="1">
    <source>
        <dbReference type="SAM" id="MobiDB-lite"/>
    </source>
</evidence>
<evidence type="ECO:0000313" key="3">
    <source>
        <dbReference type="Proteomes" id="UP000265618"/>
    </source>
</evidence>
<feature type="region of interest" description="Disordered" evidence="1">
    <location>
        <begin position="23"/>
        <end position="68"/>
    </location>
</feature>
<name>A0A9K3D832_9EUKA</name>
<gene>
    <name evidence="2" type="ORF">KIPB_013938</name>
</gene>
<dbReference type="EMBL" id="BDIP01006894">
    <property type="protein sequence ID" value="GIQ90933.1"/>
    <property type="molecule type" value="Genomic_DNA"/>
</dbReference>
<evidence type="ECO:0000313" key="2">
    <source>
        <dbReference type="EMBL" id="GIQ90933.1"/>
    </source>
</evidence>
<dbReference type="Proteomes" id="UP000265618">
    <property type="component" value="Unassembled WGS sequence"/>
</dbReference>
<keyword evidence="3" id="KW-1185">Reference proteome</keyword>
<accession>A0A9K3D832</accession>
<proteinExistence type="predicted"/>
<feature type="non-terminal residue" evidence="2">
    <location>
        <position position="122"/>
    </location>
</feature>
<comment type="caution">
    <text evidence="2">The sequence shown here is derived from an EMBL/GenBank/DDBJ whole genome shotgun (WGS) entry which is preliminary data.</text>
</comment>
<dbReference type="AlphaFoldDB" id="A0A9K3D832"/>
<protein>
    <submittedName>
        <fullName evidence="2">Uncharacterized protein</fullName>
    </submittedName>
</protein>
<feature type="non-terminal residue" evidence="2">
    <location>
        <position position="1"/>
    </location>
</feature>
<organism evidence="2 3">
    <name type="scientific">Kipferlia bialata</name>
    <dbReference type="NCBI Taxonomy" id="797122"/>
    <lineage>
        <taxon>Eukaryota</taxon>
        <taxon>Metamonada</taxon>
        <taxon>Carpediemonas-like organisms</taxon>
        <taxon>Kipferlia</taxon>
    </lineage>
</organism>